<accession>A0A4Y2IW70</accession>
<dbReference type="Pfam" id="PF08398">
    <property type="entry name" value="Phospholip_A2_4"/>
    <property type="match status" value="1"/>
</dbReference>
<dbReference type="EMBL" id="BGPR01002975">
    <property type="protein sequence ID" value="GBM81900.1"/>
    <property type="molecule type" value="Genomic_DNA"/>
</dbReference>
<feature type="domain" description="DUF5679" evidence="2">
    <location>
        <begin position="115"/>
        <end position="153"/>
    </location>
</feature>
<dbReference type="InterPro" id="IPR013607">
    <property type="entry name" value="Phospholipase_A2-like"/>
</dbReference>
<protein>
    <submittedName>
        <fullName evidence="3">Uncharacterized protein</fullName>
    </submittedName>
</protein>
<reference evidence="3 4" key="1">
    <citation type="journal article" date="2019" name="Sci. Rep.">
        <title>Orb-weaving spider Araneus ventricosus genome elucidates the spidroin gene catalogue.</title>
        <authorList>
            <person name="Kono N."/>
            <person name="Nakamura H."/>
            <person name="Ohtoshi R."/>
            <person name="Moran D.A.P."/>
            <person name="Shinohara A."/>
            <person name="Yoshida Y."/>
            <person name="Fujiwara M."/>
            <person name="Mori M."/>
            <person name="Tomita M."/>
            <person name="Arakawa K."/>
        </authorList>
    </citation>
    <scope>NUCLEOTIDE SEQUENCE [LARGE SCALE GENOMIC DNA]</scope>
</reference>
<sequence length="165" mass="18714">MEEIFLAGYKTKLTLVKCIFQVINIVDLLLNIKKRLERGDPGINRVDKVCKKHDNKYNETKDSKLRHIADQELLDDLDAIENPTNGIYHLGERQARAIIKAKKMFGLGLSKTNIYCVKCKSHTKTKDMIQTASKNNRSILKGICDQCGSKKCCFLGQIPSTKKKS</sequence>
<organism evidence="3 4">
    <name type="scientific">Araneus ventricosus</name>
    <name type="common">Orbweaver spider</name>
    <name type="synonym">Epeira ventricosa</name>
    <dbReference type="NCBI Taxonomy" id="182803"/>
    <lineage>
        <taxon>Eukaryota</taxon>
        <taxon>Metazoa</taxon>
        <taxon>Ecdysozoa</taxon>
        <taxon>Arthropoda</taxon>
        <taxon>Chelicerata</taxon>
        <taxon>Arachnida</taxon>
        <taxon>Araneae</taxon>
        <taxon>Araneomorphae</taxon>
        <taxon>Entelegynae</taxon>
        <taxon>Araneoidea</taxon>
        <taxon>Araneidae</taxon>
        <taxon>Araneus</taxon>
    </lineage>
</organism>
<dbReference type="Pfam" id="PF18930">
    <property type="entry name" value="DUF5679"/>
    <property type="match status" value="1"/>
</dbReference>
<gene>
    <name evidence="3" type="ORF">AVEN_22880_1</name>
</gene>
<feature type="domain" description="Phospholipase A2-like" evidence="1">
    <location>
        <begin position="36"/>
        <end position="79"/>
    </location>
</feature>
<dbReference type="InterPro" id="IPR044044">
    <property type="entry name" value="DUF5679"/>
</dbReference>
<dbReference type="Proteomes" id="UP000499080">
    <property type="component" value="Unassembled WGS sequence"/>
</dbReference>
<dbReference type="OrthoDB" id="6428033at2759"/>
<keyword evidence="4" id="KW-1185">Reference proteome</keyword>
<dbReference type="AlphaFoldDB" id="A0A4Y2IW70"/>
<evidence type="ECO:0000313" key="3">
    <source>
        <dbReference type="EMBL" id="GBM81900.1"/>
    </source>
</evidence>
<evidence type="ECO:0000313" key="4">
    <source>
        <dbReference type="Proteomes" id="UP000499080"/>
    </source>
</evidence>
<proteinExistence type="predicted"/>
<dbReference type="GO" id="GO:0005198">
    <property type="term" value="F:structural molecule activity"/>
    <property type="evidence" value="ECO:0007669"/>
    <property type="project" value="InterPro"/>
</dbReference>
<evidence type="ECO:0000259" key="1">
    <source>
        <dbReference type="Pfam" id="PF08398"/>
    </source>
</evidence>
<comment type="caution">
    <text evidence="3">The sequence shown here is derived from an EMBL/GenBank/DDBJ whole genome shotgun (WGS) entry which is preliminary data.</text>
</comment>
<name>A0A4Y2IW70_ARAVE</name>
<evidence type="ECO:0000259" key="2">
    <source>
        <dbReference type="Pfam" id="PF18930"/>
    </source>
</evidence>